<keyword evidence="1" id="KW-0472">Membrane</keyword>
<keyword evidence="5" id="KW-1185">Reference proteome</keyword>
<reference evidence="3 4" key="1">
    <citation type="submission" date="2019-06" db="EMBL/GenBank/DDBJ databases">
        <title>Complete genome sequence of Helicobacter suis SNTW101c.</title>
        <authorList>
            <person name="Rimbara E."/>
            <person name="Suzuki M."/>
            <person name="Matsui H."/>
            <person name="Nakamura M."/>
            <person name="Mori S."/>
            <person name="Shibayama K."/>
        </authorList>
    </citation>
    <scope>NUCLEOTIDE SEQUENCE [LARGE SCALE GENOMIC DNA]</scope>
    <source>
        <strain evidence="3 4">SNTW101c</strain>
    </source>
</reference>
<dbReference type="GeneID" id="56929221"/>
<evidence type="ECO:0000313" key="4">
    <source>
        <dbReference type="Proteomes" id="UP000317935"/>
    </source>
</evidence>
<evidence type="ECO:0000313" key="3">
    <source>
        <dbReference type="EMBL" id="BCD69891.1"/>
    </source>
</evidence>
<feature type="transmembrane region" description="Helical" evidence="1">
    <location>
        <begin position="6"/>
        <end position="31"/>
    </location>
</feature>
<dbReference type="Proteomes" id="UP000317935">
    <property type="component" value="Chromosome"/>
</dbReference>
<accession>A0A6J4CX15</accession>
<dbReference type="OrthoDB" id="5325725at2"/>
<dbReference type="Proteomes" id="UP000509742">
    <property type="component" value="Chromosome"/>
</dbReference>
<keyword evidence="1" id="KW-1133">Transmembrane helix</keyword>
<evidence type="ECO:0000256" key="1">
    <source>
        <dbReference type="SAM" id="Phobius"/>
    </source>
</evidence>
<reference evidence="2 5" key="2">
    <citation type="submission" date="2020-04" db="EMBL/GenBank/DDBJ databases">
        <title>Genomic analysis of gastric non-Helicobacter pylori Helicobacters isolated in Japan.</title>
        <authorList>
            <person name="Suzuki M."/>
            <person name="Rimbara E."/>
        </authorList>
    </citation>
    <scope>NUCLEOTIDE SEQUENCE [LARGE SCALE GENOMIC DNA]</scope>
    <source>
        <strain evidence="2 5">NHP19-0020</strain>
    </source>
</reference>
<organism evidence="3 4">
    <name type="scientific">Helicobacter suis</name>
    <dbReference type="NCBI Taxonomy" id="104628"/>
    <lineage>
        <taxon>Bacteria</taxon>
        <taxon>Pseudomonadati</taxon>
        <taxon>Campylobacterota</taxon>
        <taxon>Epsilonproteobacteria</taxon>
        <taxon>Campylobacterales</taxon>
        <taxon>Helicobacteraceae</taxon>
        <taxon>Helicobacter</taxon>
    </lineage>
</organism>
<proteinExistence type="predicted"/>
<dbReference type="EMBL" id="AP023036">
    <property type="protein sequence ID" value="BCD45905.1"/>
    <property type="molecule type" value="Genomic_DNA"/>
</dbReference>
<sequence>MYDLWFYGFYWAISLLFAFPIFLIGFVYTYLKPPPPPSKIPTVKELLSEFDKIKDTAGYHALLENFNRYYQVLPKNTKEGDWLELIQKLAASEFLDLDSSIKFGQDIEDANPKMQKTIANTVGLALKHKKKD</sequence>
<gene>
    <name evidence="2" type="ORF">NHP190020_09440</name>
    <name evidence="3" type="ORF">SNTW_05360</name>
</gene>
<protein>
    <recommendedName>
        <fullName evidence="6">Periplasmic protein</fullName>
    </recommendedName>
</protein>
<evidence type="ECO:0008006" key="6">
    <source>
        <dbReference type="Google" id="ProtNLM"/>
    </source>
</evidence>
<dbReference type="AlphaFoldDB" id="A0A6J4CX15"/>
<dbReference type="RefSeq" id="WP_006564940.1">
    <property type="nucleotide sequence ID" value="NZ_AP019774.1"/>
</dbReference>
<evidence type="ECO:0000313" key="5">
    <source>
        <dbReference type="Proteomes" id="UP000509742"/>
    </source>
</evidence>
<keyword evidence="1" id="KW-0812">Transmembrane</keyword>
<evidence type="ECO:0000313" key="2">
    <source>
        <dbReference type="EMBL" id="BCD45905.1"/>
    </source>
</evidence>
<name>A0A6J4CX15_9HELI</name>
<dbReference type="EMBL" id="AP019774">
    <property type="protein sequence ID" value="BCD69891.1"/>
    <property type="molecule type" value="Genomic_DNA"/>
</dbReference>